<keyword evidence="5" id="KW-0949">S-adenosyl-L-methionine</keyword>
<keyword evidence="3" id="KW-0285">Flavoprotein</keyword>
<dbReference type="PANTHER" id="PTHR13847">
    <property type="entry name" value="SARCOSINE DEHYDROGENASE-RELATED"/>
    <property type="match status" value="1"/>
</dbReference>
<keyword evidence="9" id="KW-0511">Multifunctional enzyme</keyword>
<dbReference type="Proteomes" id="UP001156903">
    <property type="component" value="Unassembled WGS sequence"/>
</dbReference>
<gene>
    <name evidence="11" type="ORF">GCM10007935_07680</name>
</gene>
<evidence type="ECO:0000256" key="7">
    <source>
        <dbReference type="ARBA" id="ARBA00022827"/>
    </source>
</evidence>
<evidence type="ECO:0000313" key="12">
    <source>
        <dbReference type="Proteomes" id="UP001156903"/>
    </source>
</evidence>
<evidence type="ECO:0000256" key="3">
    <source>
        <dbReference type="ARBA" id="ARBA00022630"/>
    </source>
</evidence>
<evidence type="ECO:0000256" key="8">
    <source>
        <dbReference type="ARBA" id="ARBA00023002"/>
    </source>
</evidence>
<dbReference type="SUPFAM" id="SSF51905">
    <property type="entry name" value="FAD/NAD(P)-binding domain"/>
    <property type="match status" value="1"/>
</dbReference>
<feature type="domain" description="FAD dependent oxidoreductase" evidence="10">
    <location>
        <begin position="109"/>
        <end position="357"/>
    </location>
</feature>
<dbReference type="InterPro" id="IPR006076">
    <property type="entry name" value="FAD-dep_OxRdtase"/>
</dbReference>
<keyword evidence="7" id="KW-0274">FAD</keyword>
<evidence type="ECO:0000256" key="4">
    <source>
        <dbReference type="ARBA" id="ARBA00022679"/>
    </source>
</evidence>
<keyword evidence="4" id="KW-0808">Transferase</keyword>
<keyword evidence="1" id="KW-0963">Cytoplasm</keyword>
<evidence type="ECO:0000259" key="10">
    <source>
        <dbReference type="Pfam" id="PF01266"/>
    </source>
</evidence>
<dbReference type="Gene3D" id="3.50.50.60">
    <property type="entry name" value="FAD/NAD(P)-binding domain"/>
    <property type="match status" value="2"/>
</dbReference>
<protein>
    <recommendedName>
        <fullName evidence="10">FAD dependent oxidoreductase domain-containing protein</fullName>
    </recommendedName>
</protein>
<evidence type="ECO:0000256" key="1">
    <source>
        <dbReference type="ARBA" id="ARBA00022490"/>
    </source>
</evidence>
<keyword evidence="2" id="KW-0489">Methyltransferase</keyword>
<dbReference type="InterPro" id="IPR036188">
    <property type="entry name" value="FAD/NAD-bd_sf"/>
</dbReference>
<proteinExistence type="predicted"/>
<keyword evidence="8" id="KW-0560">Oxidoreductase</keyword>
<organism evidence="11 12">
    <name type="scientific">Hydrogenophaga electricum</name>
    <dbReference type="NCBI Taxonomy" id="1230953"/>
    <lineage>
        <taxon>Bacteria</taxon>
        <taxon>Pseudomonadati</taxon>
        <taxon>Pseudomonadota</taxon>
        <taxon>Betaproteobacteria</taxon>
        <taxon>Burkholderiales</taxon>
        <taxon>Comamonadaceae</taxon>
        <taxon>Hydrogenophaga</taxon>
    </lineage>
</organism>
<evidence type="ECO:0000313" key="11">
    <source>
        <dbReference type="EMBL" id="GLS13339.1"/>
    </source>
</evidence>
<sequence length="395" mass="42071">MSAPPEAPSHALIVGAGLAGAATALALVQRGWSVTLLDAENGPAQRASALPVGMLSPHVTRAPTPMSRLSALGVDDMRAELARSLRPGAGWQPCEVDNLGHDPGRWPAAMVRPAALVQAWLNEAAATGRLSLRCGCAVARLRHTEAGWQALARDGQTLVSAPVAVAAAAWGSLALLEATDPALAGAPLPLRPVLGQMSLGPLEGPPLAERPQRDNGVFVPRYQDSGLPPAWPDTVWAMGSTYERGMETRTLSEQAHRRNAESLDALCRPAATQLRQALDEGRLLGWVDVRCASLDRVPLIGAVPDVPALRRLMAEAGHRRGRLTVDQVPRLPGLYVFAALGSRGLTLSHWGAQDLARQISREPDPLPPDLRRAIDPARFAWKTERRQPVALTAEA</sequence>
<evidence type="ECO:0000256" key="6">
    <source>
        <dbReference type="ARBA" id="ARBA00022694"/>
    </source>
</evidence>
<dbReference type="EMBL" id="BSPB01000004">
    <property type="protein sequence ID" value="GLS13339.1"/>
    <property type="molecule type" value="Genomic_DNA"/>
</dbReference>
<evidence type="ECO:0000256" key="5">
    <source>
        <dbReference type="ARBA" id="ARBA00022691"/>
    </source>
</evidence>
<evidence type="ECO:0000256" key="2">
    <source>
        <dbReference type="ARBA" id="ARBA00022603"/>
    </source>
</evidence>
<keyword evidence="6" id="KW-0819">tRNA processing</keyword>
<keyword evidence="12" id="KW-1185">Reference proteome</keyword>
<feature type="domain" description="FAD dependent oxidoreductase" evidence="10">
    <location>
        <begin position="11"/>
        <end position="102"/>
    </location>
</feature>
<accession>A0ABQ6C0P9</accession>
<comment type="caution">
    <text evidence="11">The sequence shown here is derived from an EMBL/GenBank/DDBJ whole genome shotgun (WGS) entry which is preliminary data.</text>
</comment>
<dbReference type="Pfam" id="PF01266">
    <property type="entry name" value="DAO"/>
    <property type="match status" value="2"/>
</dbReference>
<evidence type="ECO:0000256" key="9">
    <source>
        <dbReference type="ARBA" id="ARBA00023268"/>
    </source>
</evidence>
<dbReference type="PANTHER" id="PTHR13847:SF283">
    <property type="entry name" value="TRNA 5-METHYLAMINOMETHYL-2-THIOURIDINE BIOSYNTHESIS BIFUNCTIONAL PROTEIN MNMC"/>
    <property type="match status" value="1"/>
</dbReference>
<name>A0ABQ6C0P9_9BURK</name>
<dbReference type="RefSeq" id="WP_284306767.1">
    <property type="nucleotide sequence ID" value="NZ_BSPB01000004.1"/>
</dbReference>
<reference evidence="12" key="1">
    <citation type="journal article" date="2019" name="Int. J. Syst. Evol. Microbiol.">
        <title>The Global Catalogue of Microorganisms (GCM) 10K type strain sequencing project: providing services to taxonomists for standard genome sequencing and annotation.</title>
        <authorList>
            <consortium name="The Broad Institute Genomics Platform"/>
            <consortium name="The Broad Institute Genome Sequencing Center for Infectious Disease"/>
            <person name="Wu L."/>
            <person name="Ma J."/>
        </authorList>
    </citation>
    <scope>NUCLEOTIDE SEQUENCE [LARGE SCALE GENOMIC DNA]</scope>
    <source>
        <strain evidence="12">NBRC 109341</strain>
    </source>
</reference>